<evidence type="ECO:0000313" key="6">
    <source>
        <dbReference type="EMBL" id="MDR7091340.1"/>
    </source>
</evidence>
<dbReference type="InterPro" id="IPR009031">
    <property type="entry name" value="CBM10"/>
</dbReference>
<gene>
    <name evidence="6" type="ORF">J2X05_003375</name>
</gene>
<feature type="signal peptide" evidence="4">
    <location>
        <begin position="1"/>
        <end position="24"/>
    </location>
</feature>
<dbReference type="SUPFAM" id="SSF51445">
    <property type="entry name" value="(Trans)glycosidases"/>
    <property type="match status" value="1"/>
</dbReference>
<dbReference type="PANTHER" id="PTHR34142:SF1">
    <property type="entry name" value="GLYCOSIDE HYDROLASE FAMILY 5 DOMAIN-CONTAINING PROTEIN"/>
    <property type="match status" value="1"/>
</dbReference>
<organism evidence="6 7">
    <name type="scientific">Cellvibrio fibrivorans</name>
    <dbReference type="NCBI Taxonomy" id="126350"/>
    <lineage>
        <taxon>Bacteria</taxon>
        <taxon>Pseudomonadati</taxon>
        <taxon>Pseudomonadota</taxon>
        <taxon>Gammaproteobacteria</taxon>
        <taxon>Cellvibrionales</taxon>
        <taxon>Cellvibrionaceae</taxon>
        <taxon>Cellvibrio</taxon>
    </lineage>
</organism>
<protein>
    <submittedName>
        <fullName evidence="6">Mannan endo-1,4-beta-mannosidase</fullName>
        <ecNumber evidence="6">3.2.1.78</ecNumber>
    </submittedName>
</protein>
<dbReference type="Pfam" id="PF00150">
    <property type="entry name" value="Cellulase"/>
    <property type="match status" value="1"/>
</dbReference>
<keyword evidence="1 3" id="KW-0378">Hydrolase</keyword>
<dbReference type="InterPro" id="IPR017853">
    <property type="entry name" value="GH"/>
</dbReference>
<comment type="similarity">
    <text evidence="3">Belongs to the glycosyl hydrolase 5 (cellulase A) family.</text>
</comment>
<dbReference type="SMART" id="SM01064">
    <property type="entry name" value="CBM_10"/>
    <property type="match status" value="1"/>
</dbReference>
<proteinExistence type="inferred from homology"/>
<dbReference type="InterPro" id="IPR002883">
    <property type="entry name" value="CBM10/Dockerin_dom"/>
</dbReference>
<dbReference type="GO" id="GO:0016985">
    <property type="term" value="F:mannan endo-1,4-beta-mannosidase activity"/>
    <property type="evidence" value="ECO:0007669"/>
    <property type="project" value="UniProtKB-EC"/>
</dbReference>
<dbReference type="InterPro" id="IPR036601">
    <property type="entry name" value="CBM10_sf"/>
</dbReference>
<keyword evidence="2 3" id="KW-0326">Glycosidase</keyword>
<dbReference type="Proteomes" id="UP001253595">
    <property type="component" value="Unassembled WGS sequence"/>
</dbReference>
<dbReference type="PROSITE" id="PS51763">
    <property type="entry name" value="CBM10"/>
    <property type="match status" value="1"/>
</dbReference>
<evidence type="ECO:0000313" key="7">
    <source>
        <dbReference type="Proteomes" id="UP001253595"/>
    </source>
</evidence>
<keyword evidence="4" id="KW-0732">Signal</keyword>
<dbReference type="Gene3D" id="2.30.32.30">
    <property type="entry name" value="CBM10"/>
    <property type="match status" value="1"/>
</dbReference>
<keyword evidence="7" id="KW-1185">Reference proteome</keyword>
<accession>A0ABU1V1Q8</accession>
<evidence type="ECO:0000256" key="3">
    <source>
        <dbReference type="RuleBase" id="RU361153"/>
    </source>
</evidence>
<dbReference type="EMBL" id="JAVDVX010000006">
    <property type="protein sequence ID" value="MDR7091340.1"/>
    <property type="molecule type" value="Genomic_DNA"/>
</dbReference>
<evidence type="ECO:0000259" key="5">
    <source>
        <dbReference type="PROSITE" id="PS51763"/>
    </source>
</evidence>
<dbReference type="PANTHER" id="PTHR34142">
    <property type="entry name" value="ENDO-BETA-1,4-GLUCANASE A"/>
    <property type="match status" value="1"/>
</dbReference>
<dbReference type="InterPro" id="IPR001547">
    <property type="entry name" value="Glyco_hydro_5"/>
</dbReference>
<evidence type="ECO:0000256" key="4">
    <source>
        <dbReference type="SAM" id="SignalP"/>
    </source>
</evidence>
<dbReference type="RefSeq" id="WP_310074559.1">
    <property type="nucleotide sequence ID" value="NZ_JAVDVX010000006.1"/>
</dbReference>
<reference evidence="6 7" key="1">
    <citation type="submission" date="2023-07" db="EMBL/GenBank/DDBJ databases">
        <title>Sorghum-associated microbial communities from plants grown in Nebraska, USA.</title>
        <authorList>
            <person name="Schachtman D."/>
        </authorList>
    </citation>
    <scope>NUCLEOTIDE SEQUENCE [LARGE SCALE GENOMIC DNA]</scope>
    <source>
        <strain evidence="6 7">BE190</strain>
    </source>
</reference>
<sequence>MKTSTLIKHVSAIAMAIAAASSSAGIYVSGSTVYENSSPFVMRGVNVAHAWYADKTSSSLSDISKTGANTVRVVLATGKLWSKTSESQVASIISQAKANKLIAVLEVHDTTGYGEQTAATLNEAVDYWISIKNSLIGQEDYVVINIGNEPFGNGQSASTWTNGHKNAISRLRAAGFKHALMVDAANWGQDWQNIMRDNAASVLASDPQKNVMFSVHMYQVYNNASIINSYMSSFKSNGLALVVGEFAADHFGENVDEGSIMSYAKQYNYGYIGWSWAGNGSGLTSLDIAQNFNPSTLSSWGNTLINSANGIKATSKKATIFGGGSSSSAASGGTCNWYGTNYPICVNTSSGWGWENNKSCIARSTCSSQ</sequence>
<feature type="chain" id="PRO_5045646089" evidence="4">
    <location>
        <begin position="25"/>
        <end position="369"/>
    </location>
</feature>
<evidence type="ECO:0000256" key="1">
    <source>
        <dbReference type="ARBA" id="ARBA00022801"/>
    </source>
</evidence>
<feature type="domain" description="CBM10" evidence="5">
    <location>
        <begin position="334"/>
        <end position="363"/>
    </location>
</feature>
<name>A0ABU1V1Q8_9GAMM</name>
<comment type="caution">
    <text evidence="6">The sequence shown here is derived from an EMBL/GenBank/DDBJ whole genome shotgun (WGS) entry which is preliminary data.</text>
</comment>
<evidence type="ECO:0000256" key="2">
    <source>
        <dbReference type="ARBA" id="ARBA00023295"/>
    </source>
</evidence>
<dbReference type="Pfam" id="PF02013">
    <property type="entry name" value="CBM_10"/>
    <property type="match status" value="1"/>
</dbReference>
<dbReference type="EC" id="3.2.1.78" evidence="6"/>
<dbReference type="SUPFAM" id="SSF57615">
    <property type="entry name" value="Type X cellulose binding domain, CBDX"/>
    <property type="match status" value="1"/>
</dbReference>
<dbReference type="Gene3D" id="3.20.20.80">
    <property type="entry name" value="Glycosidases"/>
    <property type="match status" value="1"/>
</dbReference>